<accession>A0A368GIH2</accession>
<feature type="compositionally biased region" description="Polar residues" evidence="1">
    <location>
        <begin position="76"/>
        <end position="95"/>
    </location>
</feature>
<organism evidence="2 3">
    <name type="scientific">Ancylostoma caninum</name>
    <name type="common">Dog hookworm</name>
    <dbReference type="NCBI Taxonomy" id="29170"/>
    <lineage>
        <taxon>Eukaryota</taxon>
        <taxon>Metazoa</taxon>
        <taxon>Ecdysozoa</taxon>
        <taxon>Nematoda</taxon>
        <taxon>Chromadorea</taxon>
        <taxon>Rhabditida</taxon>
        <taxon>Rhabditina</taxon>
        <taxon>Rhabditomorpha</taxon>
        <taxon>Strongyloidea</taxon>
        <taxon>Ancylostomatidae</taxon>
        <taxon>Ancylostomatinae</taxon>
        <taxon>Ancylostoma</taxon>
    </lineage>
</organism>
<dbReference type="AlphaFoldDB" id="A0A368GIH2"/>
<feature type="compositionally biased region" description="Basic residues" evidence="1">
    <location>
        <begin position="48"/>
        <end position="58"/>
    </location>
</feature>
<proteinExistence type="predicted"/>
<keyword evidence="3" id="KW-1185">Reference proteome</keyword>
<sequence length="95" mass="10821">MFRVKEDSGDIALAETIESLLRALFKDNSFPTKQKQHSAREEIELSSKRRRKKKAKSRVVRDYQSDGEGYGRPTHSRTLSDLPSRPTSSNALNVD</sequence>
<evidence type="ECO:0000313" key="2">
    <source>
        <dbReference type="EMBL" id="RCN44174.1"/>
    </source>
</evidence>
<gene>
    <name evidence="2" type="ORF">ANCCAN_09862</name>
</gene>
<evidence type="ECO:0000313" key="3">
    <source>
        <dbReference type="Proteomes" id="UP000252519"/>
    </source>
</evidence>
<feature type="compositionally biased region" description="Basic and acidic residues" evidence="1">
    <location>
        <begin position="38"/>
        <end position="47"/>
    </location>
</feature>
<comment type="caution">
    <text evidence="2">The sequence shown here is derived from an EMBL/GenBank/DDBJ whole genome shotgun (WGS) entry which is preliminary data.</text>
</comment>
<name>A0A368GIH2_ANCCA</name>
<feature type="region of interest" description="Disordered" evidence="1">
    <location>
        <begin position="31"/>
        <end position="95"/>
    </location>
</feature>
<protein>
    <submittedName>
        <fullName evidence="2">Uncharacterized protein</fullName>
    </submittedName>
</protein>
<dbReference type="Proteomes" id="UP000252519">
    <property type="component" value="Unassembled WGS sequence"/>
</dbReference>
<reference evidence="2 3" key="1">
    <citation type="submission" date="2014-10" db="EMBL/GenBank/DDBJ databases">
        <title>Draft genome of the hookworm Ancylostoma caninum.</title>
        <authorList>
            <person name="Mitreva M."/>
        </authorList>
    </citation>
    <scope>NUCLEOTIDE SEQUENCE [LARGE SCALE GENOMIC DNA]</scope>
    <source>
        <strain evidence="2 3">Baltimore</strain>
    </source>
</reference>
<dbReference type="EMBL" id="JOJR01000137">
    <property type="protein sequence ID" value="RCN44174.1"/>
    <property type="molecule type" value="Genomic_DNA"/>
</dbReference>
<evidence type="ECO:0000256" key="1">
    <source>
        <dbReference type="SAM" id="MobiDB-lite"/>
    </source>
</evidence>